<feature type="region of interest" description="Disordered" evidence="1">
    <location>
        <begin position="161"/>
        <end position="184"/>
    </location>
</feature>
<dbReference type="GeneID" id="54993339"/>
<organism evidence="2 3">
    <name type="scientific">Microbacterium phage Metamorphoo</name>
    <dbReference type="NCBI Taxonomy" id="2201437"/>
    <lineage>
        <taxon>Viruses</taxon>
        <taxon>Duplodnaviria</taxon>
        <taxon>Heunggongvirae</taxon>
        <taxon>Uroviricota</taxon>
        <taxon>Caudoviricetes</taxon>
        <taxon>Hodgkinviridae</taxon>
        <taxon>Metamorphoovirus</taxon>
        <taxon>Metamorphoovirus metamorphoo</taxon>
    </lineage>
</organism>
<evidence type="ECO:0000256" key="1">
    <source>
        <dbReference type="SAM" id="MobiDB-lite"/>
    </source>
</evidence>
<evidence type="ECO:0000313" key="2">
    <source>
        <dbReference type="EMBL" id="AWY05365.1"/>
    </source>
</evidence>
<proteinExistence type="predicted"/>
<accession>A0A2Z4Q616</accession>
<gene>
    <name evidence="2" type="primary">14</name>
    <name evidence="2" type="ORF">SEA_METAMORPHOO_14</name>
</gene>
<dbReference type="EMBL" id="MH271304">
    <property type="protein sequence ID" value="AWY05365.1"/>
    <property type="molecule type" value="Genomic_DNA"/>
</dbReference>
<name>A0A2Z4Q616_9CAUD</name>
<sequence length="184" mass="19988">MSDDDRPLVRGEVTYKVHVVHEVTAKVEATVTVLRSDVAKWCECDEADVTQRDVEAYVTEFEYDDGEPLITEDEFELRSIEDWDSADVDVLAEERVSIVPPTFVPLPGLRAIQARSRSGRRVTLWSTCAPALSAGSGGGSTITAWPRRCVTCTSVTPAGTTPSPVYSQFPANRGSTGGLPSARL</sequence>
<protein>
    <submittedName>
        <fullName evidence="2">Uncharacterized protein</fullName>
    </submittedName>
</protein>
<evidence type="ECO:0000313" key="3">
    <source>
        <dbReference type="Proteomes" id="UP000251466"/>
    </source>
</evidence>
<feature type="compositionally biased region" description="Polar residues" evidence="1">
    <location>
        <begin position="161"/>
        <end position="174"/>
    </location>
</feature>
<dbReference type="KEGG" id="vg:54993339"/>
<keyword evidence="3" id="KW-1185">Reference proteome</keyword>
<reference evidence="2 3" key="1">
    <citation type="submission" date="2018-04" db="EMBL/GenBank/DDBJ databases">
        <authorList>
            <person name="Harrington T."/>
            <person name="Washburn E."/>
            <person name="Bricker J."/>
            <person name="McKinney A."/>
            <person name="Betsko A.J."/>
            <person name="Garlena R.A."/>
            <person name="Russell D.A."/>
            <person name="Pope W.A."/>
            <person name="Jacobs-Sera D."/>
            <person name="Hatfull G.F."/>
        </authorList>
    </citation>
    <scope>NUCLEOTIDE SEQUENCE [LARGE SCALE GENOMIC DNA]</scope>
</reference>
<dbReference type="Proteomes" id="UP000251466">
    <property type="component" value="Segment"/>
</dbReference>
<dbReference type="RefSeq" id="YP_009802783.1">
    <property type="nucleotide sequence ID" value="NC_047988.1"/>
</dbReference>